<dbReference type="STRING" id="996166.SAMN05192554_10454"/>
<keyword evidence="2" id="KW-1133">Transmembrane helix</keyword>
<sequence>MTPYEFDDEPARFSSRLALAVAAVAALLLGLGTGPGLLGQAPELLLGLLGTGALVRGATGVSEDESRQRAVGSVWFVFGVLGVGGAIVAYKPSLAAAAVTTFGTLAVLLLGLSLTVGIDEGLVRSLGGALSRSLVVVVAGTVLLAGVHVALFRSAAVLTVAGYGALVGAGPLVGFLMLQVEVLVLAVVVERALAVVDGWLPRRRFDSRETALRQFGVRAGDVPKGVYVLLGLQFVLATTGTGRALFTRLLVQTGPFGTVVGWFLQSWVPHALLGAAILLFGSVLVARLCQLAVVRWVGREPPKTLGYAAGGAVVSVLVGVLTALPPVTWLVDWSVTDGSTLDIAFATYGMGTTFLALVVMALCAVLVSLPVFMFVVWDEATAPAENGSTAGAGLLLLSAIAAGFGGAPAAVVFIGVAAALATWDLSVNASLVGNEVGRDAETRRGEVIHAAGVLAVGAATVLVTLLGVEFIGAAALAVDVPRWRAVGALALLLLALVCFAALASGGDGASDGEDGDGPDQHVDRGPWYTQFDDL</sequence>
<keyword evidence="2" id="KW-0472">Membrane</keyword>
<dbReference type="Pfam" id="PF24363">
    <property type="entry name" value="DUF7519"/>
    <property type="match status" value="1"/>
</dbReference>
<keyword evidence="2" id="KW-0812">Transmembrane</keyword>
<dbReference type="AlphaFoldDB" id="A0A1G9UC76"/>
<feature type="transmembrane region" description="Helical" evidence="2">
    <location>
        <begin position="96"/>
        <end position="118"/>
    </location>
</feature>
<dbReference type="RefSeq" id="WP_139172246.1">
    <property type="nucleotide sequence ID" value="NZ_FNIA01000004.1"/>
</dbReference>
<feature type="transmembrane region" description="Helical" evidence="2">
    <location>
        <begin position="447"/>
        <end position="478"/>
    </location>
</feature>
<reference evidence="3 4" key="1">
    <citation type="submission" date="2016-10" db="EMBL/GenBank/DDBJ databases">
        <authorList>
            <person name="de Groot N.N."/>
        </authorList>
    </citation>
    <scope>NUCLEOTIDE SEQUENCE [LARGE SCALE GENOMIC DNA]</scope>
    <source>
        <strain evidence="4">EB21,IBRC-M 10013,KCTC 4048</strain>
    </source>
</reference>
<proteinExistence type="predicted"/>
<feature type="transmembrane region" description="Helical" evidence="2">
    <location>
        <begin position="17"/>
        <end position="38"/>
    </location>
</feature>
<feature type="transmembrane region" description="Helical" evidence="2">
    <location>
        <begin position="271"/>
        <end position="293"/>
    </location>
</feature>
<evidence type="ECO:0000313" key="4">
    <source>
        <dbReference type="Proteomes" id="UP000199370"/>
    </source>
</evidence>
<gene>
    <name evidence="3" type="ORF">SAMN05192554_10454</name>
</gene>
<feature type="transmembrane region" description="Helical" evidence="2">
    <location>
        <begin position="73"/>
        <end position="90"/>
    </location>
</feature>
<feature type="transmembrane region" description="Helical" evidence="2">
    <location>
        <begin position="389"/>
        <end position="421"/>
    </location>
</feature>
<feature type="transmembrane region" description="Helical" evidence="2">
    <location>
        <begin position="485"/>
        <end position="503"/>
    </location>
</feature>
<feature type="transmembrane region" description="Helical" evidence="2">
    <location>
        <begin position="44"/>
        <end position="61"/>
    </location>
</feature>
<feature type="region of interest" description="Disordered" evidence="1">
    <location>
        <begin position="509"/>
        <end position="534"/>
    </location>
</feature>
<evidence type="ECO:0000313" key="3">
    <source>
        <dbReference type="EMBL" id="SDM57577.1"/>
    </source>
</evidence>
<evidence type="ECO:0000256" key="2">
    <source>
        <dbReference type="SAM" id="Phobius"/>
    </source>
</evidence>
<accession>A0A1G9UC76</accession>
<feature type="transmembrane region" description="Helical" evidence="2">
    <location>
        <begin position="354"/>
        <end position="377"/>
    </location>
</feature>
<protein>
    <submittedName>
        <fullName evidence="3">Uncharacterized protein</fullName>
    </submittedName>
</protein>
<dbReference type="Proteomes" id="UP000199370">
    <property type="component" value="Unassembled WGS sequence"/>
</dbReference>
<feature type="transmembrane region" description="Helical" evidence="2">
    <location>
        <begin position="305"/>
        <end position="324"/>
    </location>
</feature>
<feature type="transmembrane region" description="Helical" evidence="2">
    <location>
        <begin position="226"/>
        <end position="251"/>
    </location>
</feature>
<evidence type="ECO:0000256" key="1">
    <source>
        <dbReference type="SAM" id="MobiDB-lite"/>
    </source>
</evidence>
<dbReference type="InterPro" id="IPR055941">
    <property type="entry name" value="DUF7519"/>
</dbReference>
<feature type="transmembrane region" description="Helical" evidence="2">
    <location>
        <begin position="172"/>
        <end position="194"/>
    </location>
</feature>
<name>A0A1G9UC76_9EURY</name>
<dbReference type="EMBL" id="FNIA01000004">
    <property type="protein sequence ID" value="SDM57577.1"/>
    <property type="molecule type" value="Genomic_DNA"/>
</dbReference>
<keyword evidence="4" id="KW-1185">Reference proteome</keyword>
<feature type="transmembrane region" description="Helical" evidence="2">
    <location>
        <begin position="130"/>
        <end position="152"/>
    </location>
</feature>
<organism evidence="3 4">
    <name type="scientific">Haloarchaeobius iranensis</name>
    <dbReference type="NCBI Taxonomy" id="996166"/>
    <lineage>
        <taxon>Archaea</taxon>
        <taxon>Methanobacteriati</taxon>
        <taxon>Methanobacteriota</taxon>
        <taxon>Stenosarchaea group</taxon>
        <taxon>Halobacteria</taxon>
        <taxon>Halobacteriales</taxon>
        <taxon>Halorubellaceae</taxon>
        <taxon>Haloarchaeobius</taxon>
    </lineage>
</organism>